<organism evidence="1 2">
    <name type="scientific">Carpediemonas membranifera</name>
    <dbReference type="NCBI Taxonomy" id="201153"/>
    <lineage>
        <taxon>Eukaryota</taxon>
        <taxon>Metamonada</taxon>
        <taxon>Carpediemonas-like organisms</taxon>
        <taxon>Carpediemonas</taxon>
    </lineage>
</organism>
<reference evidence="1" key="1">
    <citation type="submission" date="2021-05" db="EMBL/GenBank/DDBJ databases">
        <title>A free-living protist that lacks canonical eukaryotic 1 DNA replication and segregation systems.</title>
        <authorList>
            <person name="Salas-Leiva D.E."/>
            <person name="Tromer E.C."/>
            <person name="Curtis B.A."/>
            <person name="Jerlstrom-Hultqvist J."/>
            <person name="Kolisko M."/>
            <person name="Yi Z."/>
            <person name="Salas-Leiva J.S."/>
            <person name="Gallot-Lavallee L."/>
            <person name="Kops G.J.P.L."/>
            <person name="Archibald J.M."/>
            <person name="Simpson A.G.B."/>
            <person name="Roger A.J."/>
        </authorList>
    </citation>
    <scope>NUCLEOTIDE SEQUENCE</scope>
    <source>
        <strain evidence="1">BICM</strain>
    </source>
</reference>
<proteinExistence type="predicted"/>
<evidence type="ECO:0000313" key="2">
    <source>
        <dbReference type="Proteomes" id="UP000717585"/>
    </source>
</evidence>
<dbReference type="Proteomes" id="UP000717585">
    <property type="component" value="Unassembled WGS sequence"/>
</dbReference>
<name>A0A8J6E1L3_9EUKA</name>
<keyword evidence="2" id="KW-1185">Reference proteome</keyword>
<protein>
    <submittedName>
        <fullName evidence="1">Uncharacterized protein</fullName>
    </submittedName>
</protein>
<evidence type="ECO:0000313" key="1">
    <source>
        <dbReference type="EMBL" id="KAG9396504.1"/>
    </source>
</evidence>
<sequence length="207" mass="23416">MLTEALNPRDEEAKDMAQALEPKTLKAGLTGMARWPSEKDIETAILKPKEDGPIEWDVDRDSVKKAEGSFILVSGAHGDEAVKGVPYDKVWDPANQGPITRVAYEQEDGKYRVILELGDTSAWSISRFMEEARDILRLQAPEAPAIWQAAWNKSGIYLKGRTNILGEGEETPLSNEPVRQLQVRKRRVFNRGFRPHMHKWPKPNICI</sequence>
<gene>
    <name evidence="1" type="ORF">J8273_1496</name>
</gene>
<dbReference type="EMBL" id="JAHDYR010000005">
    <property type="protein sequence ID" value="KAG9396504.1"/>
    <property type="molecule type" value="Genomic_DNA"/>
</dbReference>
<comment type="caution">
    <text evidence="1">The sequence shown here is derived from an EMBL/GenBank/DDBJ whole genome shotgun (WGS) entry which is preliminary data.</text>
</comment>
<accession>A0A8J6E1L3</accession>
<dbReference type="AlphaFoldDB" id="A0A8J6E1L3"/>